<dbReference type="Pfam" id="PF06250">
    <property type="entry name" value="YhcG_C"/>
    <property type="match status" value="1"/>
</dbReference>
<evidence type="ECO:0000313" key="3">
    <source>
        <dbReference type="EMBL" id="MBC2888892.1"/>
    </source>
</evidence>
<reference evidence="3 4" key="1">
    <citation type="submission" date="2020-08" db="EMBL/GenBank/DDBJ databases">
        <authorList>
            <person name="Liu C."/>
            <person name="Sun Q."/>
        </authorList>
    </citation>
    <scope>NUCLEOTIDE SEQUENCE [LARGE SCALE GENOMIC DNA]</scope>
    <source>
        <strain evidence="3 4">N22</strain>
    </source>
</reference>
<keyword evidence="4" id="KW-1185">Reference proteome</keyword>
<dbReference type="InterPro" id="IPR041527">
    <property type="entry name" value="YhcG_N"/>
</dbReference>
<protein>
    <submittedName>
        <fullName evidence="3">DUF1016 domain-containing protein</fullName>
    </submittedName>
</protein>
<feature type="domain" description="YhcG PDDEXK nuclease" evidence="1">
    <location>
        <begin position="169"/>
        <end position="322"/>
    </location>
</feature>
<evidence type="ECO:0000259" key="1">
    <source>
        <dbReference type="Pfam" id="PF06250"/>
    </source>
</evidence>
<proteinExistence type="predicted"/>
<accession>A0A842J9U7</accession>
<dbReference type="AlphaFoldDB" id="A0A842J9U7"/>
<dbReference type="Gene3D" id="3.40.1350.10">
    <property type="match status" value="1"/>
</dbReference>
<dbReference type="PANTHER" id="PTHR30547:SF0">
    <property type="entry name" value="BLR8175 PROTEIN"/>
    <property type="match status" value="1"/>
</dbReference>
<comment type="caution">
    <text evidence="3">The sequence shown here is derived from an EMBL/GenBank/DDBJ whole genome shotgun (WGS) entry which is preliminary data.</text>
</comment>
<dbReference type="Proteomes" id="UP000587396">
    <property type="component" value="Unassembled WGS sequence"/>
</dbReference>
<dbReference type="GO" id="GO:0003676">
    <property type="term" value="F:nucleic acid binding"/>
    <property type="evidence" value="ECO:0007669"/>
    <property type="project" value="InterPro"/>
</dbReference>
<dbReference type="Pfam" id="PF17761">
    <property type="entry name" value="DUF1016_N"/>
    <property type="match status" value="1"/>
</dbReference>
<name>A0A842J9U7_9ACTN</name>
<evidence type="ECO:0000313" key="4">
    <source>
        <dbReference type="Proteomes" id="UP000587396"/>
    </source>
</evidence>
<dbReference type="InterPro" id="IPR011856">
    <property type="entry name" value="tRNA_endonuc-like_dom_sf"/>
</dbReference>
<sequence length="332" mass="38665">MLANNEDYLRVVELVKSEIAQTRHRALTRVNSDLICMYWRIGAAIDERTDWGSGFIDFLSKDIRLAYPGIKGFSPRYLKYMRKFYRENEYEIVQTVFAQLSWSHNINLMDKTANYDQRVWYARSAVEQGWSLAVLVHQIETKLYERQMLAGKVSNFERTLPPPESELAQQVLKDPYIFDFITARQGAVEREVEDRMMENLTRLLLELGTGFAFVGRQYHLAVGEQDFYIDLLFYNIQLRSYVVVELKNAAFKPEFAGKLNFYLSAVDDLLRTEHDNHSIGLLLCKTKDNVVAEYALRDINKPMGVSEYRLAEVLPEDFADLLPSPEDIEKRL</sequence>
<dbReference type="RefSeq" id="WP_185904807.1">
    <property type="nucleotide sequence ID" value="NZ_JACMSE010000003.1"/>
</dbReference>
<feature type="domain" description="YhcG N-terminal" evidence="2">
    <location>
        <begin position="15"/>
        <end position="146"/>
    </location>
</feature>
<dbReference type="PANTHER" id="PTHR30547">
    <property type="entry name" value="UNCHARACTERIZED PROTEIN YHCG-RELATED"/>
    <property type="match status" value="1"/>
</dbReference>
<dbReference type="EMBL" id="JACMSE010000003">
    <property type="protein sequence ID" value="MBC2888892.1"/>
    <property type="molecule type" value="Genomic_DNA"/>
</dbReference>
<dbReference type="InterPro" id="IPR009362">
    <property type="entry name" value="YhcG_C"/>
</dbReference>
<evidence type="ECO:0000259" key="2">
    <source>
        <dbReference type="Pfam" id="PF17761"/>
    </source>
</evidence>
<organism evidence="3 4">
    <name type="scientific">Gordonibacter massiliensis</name>
    <name type="common">ex Traore et al. 2017</name>
    <dbReference type="NCBI Taxonomy" id="1841863"/>
    <lineage>
        <taxon>Bacteria</taxon>
        <taxon>Bacillati</taxon>
        <taxon>Actinomycetota</taxon>
        <taxon>Coriobacteriia</taxon>
        <taxon>Eggerthellales</taxon>
        <taxon>Eggerthellaceae</taxon>
        <taxon>Gordonibacter</taxon>
    </lineage>
</organism>
<gene>
    <name evidence="3" type="ORF">H7313_05940</name>
</gene>
<dbReference type="InterPro" id="IPR053148">
    <property type="entry name" value="PD-DEXK-like_domain"/>
</dbReference>